<dbReference type="InterPro" id="IPR004710">
    <property type="entry name" value="Bilac:Na_transpt"/>
</dbReference>
<evidence type="ECO:0000256" key="6">
    <source>
        <dbReference type="ARBA" id="ARBA00023136"/>
    </source>
</evidence>
<comment type="similarity">
    <text evidence="3">Belongs to the bile acid:sodium symporter (BASS) (TC 2.A.28) family.</text>
</comment>
<keyword evidence="9" id="KW-1185">Reference proteome</keyword>
<comment type="subcellular location">
    <subcellularLocation>
        <location evidence="2">Membrane</location>
        <topology evidence="2">Multi-pass membrane protein</topology>
    </subcellularLocation>
    <subcellularLocation>
        <location evidence="1">Plastid</location>
        <location evidence="1">Chloroplast envelope</location>
    </subcellularLocation>
</comment>
<dbReference type="Pfam" id="PF01758">
    <property type="entry name" value="SBF"/>
    <property type="match status" value="1"/>
</dbReference>
<dbReference type="OMA" id="CYEKIKP"/>
<dbReference type="GO" id="GO:0009941">
    <property type="term" value="C:chloroplast envelope"/>
    <property type="evidence" value="ECO:0007669"/>
    <property type="project" value="UniProtKB-ARBA"/>
</dbReference>
<name>A0A1Y1I6N5_KLENI</name>
<protein>
    <submittedName>
        <fullName evidence="8">BILE ACID-SODIUM SYMPORTER FAMILY PROTEIN</fullName>
    </submittedName>
</protein>
<feature type="transmembrane region" description="Helical" evidence="7">
    <location>
        <begin position="179"/>
        <end position="199"/>
    </location>
</feature>
<organism evidence="8 9">
    <name type="scientific">Klebsormidium nitens</name>
    <name type="common">Green alga</name>
    <name type="synonym">Ulothrix nitens</name>
    <dbReference type="NCBI Taxonomy" id="105231"/>
    <lineage>
        <taxon>Eukaryota</taxon>
        <taxon>Viridiplantae</taxon>
        <taxon>Streptophyta</taxon>
        <taxon>Klebsormidiophyceae</taxon>
        <taxon>Klebsormidiales</taxon>
        <taxon>Klebsormidiaceae</taxon>
        <taxon>Klebsormidium</taxon>
    </lineage>
</organism>
<dbReference type="AlphaFoldDB" id="A0A1Y1I6N5"/>
<dbReference type="OrthoDB" id="203097at2759"/>
<reference evidence="8 9" key="1">
    <citation type="journal article" date="2014" name="Nat. Commun.">
        <title>Klebsormidium flaccidum genome reveals primary factors for plant terrestrial adaptation.</title>
        <authorList>
            <person name="Hori K."/>
            <person name="Maruyama F."/>
            <person name="Fujisawa T."/>
            <person name="Togashi T."/>
            <person name="Yamamoto N."/>
            <person name="Seo M."/>
            <person name="Sato S."/>
            <person name="Yamada T."/>
            <person name="Mori H."/>
            <person name="Tajima N."/>
            <person name="Moriyama T."/>
            <person name="Ikeuchi M."/>
            <person name="Watanabe M."/>
            <person name="Wada H."/>
            <person name="Kobayashi K."/>
            <person name="Saito M."/>
            <person name="Masuda T."/>
            <person name="Sasaki-Sekimoto Y."/>
            <person name="Mashiguchi K."/>
            <person name="Awai K."/>
            <person name="Shimojima M."/>
            <person name="Masuda S."/>
            <person name="Iwai M."/>
            <person name="Nobusawa T."/>
            <person name="Narise T."/>
            <person name="Kondo S."/>
            <person name="Saito H."/>
            <person name="Sato R."/>
            <person name="Murakawa M."/>
            <person name="Ihara Y."/>
            <person name="Oshima-Yamada Y."/>
            <person name="Ohtaka K."/>
            <person name="Satoh M."/>
            <person name="Sonobe K."/>
            <person name="Ishii M."/>
            <person name="Ohtani R."/>
            <person name="Kanamori-Sato M."/>
            <person name="Honoki R."/>
            <person name="Miyazaki D."/>
            <person name="Mochizuki H."/>
            <person name="Umetsu J."/>
            <person name="Higashi K."/>
            <person name="Shibata D."/>
            <person name="Kamiya Y."/>
            <person name="Sato N."/>
            <person name="Nakamura Y."/>
            <person name="Tabata S."/>
            <person name="Ida S."/>
            <person name="Kurokawa K."/>
            <person name="Ohta H."/>
        </authorList>
    </citation>
    <scope>NUCLEOTIDE SEQUENCE [LARGE SCALE GENOMIC DNA]</scope>
    <source>
        <strain evidence="8 9">NIES-2285</strain>
    </source>
</reference>
<evidence type="ECO:0000256" key="7">
    <source>
        <dbReference type="SAM" id="Phobius"/>
    </source>
</evidence>
<evidence type="ECO:0000256" key="2">
    <source>
        <dbReference type="ARBA" id="ARBA00004141"/>
    </source>
</evidence>
<feature type="transmembrane region" description="Helical" evidence="7">
    <location>
        <begin position="22"/>
        <end position="42"/>
    </location>
</feature>
<dbReference type="PANTHER" id="PTHR10361">
    <property type="entry name" value="SODIUM-BILE ACID COTRANSPORTER"/>
    <property type="match status" value="1"/>
</dbReference>
<dbReference type="InterPro" id="IPR002657">
    <property type="entry name" value="BilAc:Na_symport/Acr3"/>
</dbReference>
<sequence>MHVTCTYIELKDNADKRTWQDWLGLATSLYPVYVSLGALLAVVRPSSFAWFCAGGPTLYSSALGIIMLSMGLTMGWEDLRALLLGHPAAIAFGFAAQYVLMPLLGLVVSHALGLPSALAAGVVLLSCCPGGTASNVVTLIGYGDVPLSIMMTICTTFGAVIMTPFLMQTLAGTLVPIDAAGLALSTLQVVLLPVLLGMTCKNYFPRAVEKVLPFAPLTAVLTSSLLASSVFSANVPLFQLPSGAAVQAALGTASLASDAVLPLGRIVAAVFLVHAGGFGLGYLVAVLAGFKEARRRAISIEVGMQNASLGVVLATKHFASPLTPLPCAISAIMMNVMGSSLAVAWRRQGAPRETDAVDTSLITEERS</sequence>
<evidence type="ECO:0000313" key="8">
    <source>
        <dbReference type="EMBL" id="GAQ84801.1"/>
    </source>
</evidence>
<evidence type="ECO:0000256" key="3">
    <source>
        <dbReference type="ARBA" id="ARBA00006528"/>
    </source>
</evidence>
<feature type="transmembrane region" description="Helical" evidence="7">
    <location>
        <begin position="112"/>
        <end position="133"/>
    </location>
</feature>
<dbReference type="PANTHER" id="PTHR10361:SF66">
    <property type="entry name" value="OS12G0170300 PROTEIN"/>
    <property type="match status" value="1"/>
</dbReference>
<keyword evidence="6 7" id="KW-0472">Membrane</keyword>
<feature type="transmembrane region" description="Helical" evidence="7">
    <location>
        <begin position="211"/>
        <end position="231"/>
    </location>
</feature>
<evidence type="ECO:0000256" key="5">
    <source>
        <dbReference type="ARBA" id="ARBA00022989"/>
    </source>
</evidence>
<accession>A0A1Y1I6N5</accession>
<dbReference type="GO" id="GO:0016020">
    <property type="term" value="C:membrane"/>
    <property type="evidence" value="ECO:0007669"/>
    <property type="project" value="UniProtKB-SubCell"/>
</dbReference>
<feature type="transmembrane region" description="Helical" evidence="7">
    <location>
        <begin position="81"/>
        <end position="100"/>
    </location>
</feature>
<keyword evidence="5 7" id="KW-1133">Transmembrane helix</keyword>
<dbReference type="STRING" id="105231.A0A1Y1I6N5"/>
<gene>
    <name evidence="8" type="ORF">KFL_002060220</name>
</gene>
<feature type="transmembrane region" description="Helical" evidence="7">
    <location>
        <begin position="48"/>
        <end position="69"/>
    </location>
</feature>
<evidence type="ECO:0000256" key="4">
    <source>
        <dbReference type="ARBA" id="ARBA00022692"/>
    </source>
</evidence>
<evidence type="ECO:0000256" key="1">
    <source>
        <dbReference type="ARBA" id="ARBA00004119"/>
    </source>
</evidence>
<feature type="transmembrane region" description="Helical" evidence="7">
    <location>
        <begin position="145"/>
        <end position="167"/>
    </location>
</feature>
<feature type="transmembrane region" description="Helical" evidence="7">
    <location>
        <begin position="266"/>
        <end position="290"/>
    </location>
</feature>
<dbReference type="Gene3D" id="1.20.1530.20">
    <property type="match status" value="1"/>
</dbReference>
<dbReference type="Proteomes" id="UP000054558">
    <property type="component" value="Unassembled WGS sequence"/>
</dbReference>
<dbReference type="EMBL" id="DF237155">
    <property type="protein sequence ID" value="GAQ84801.1"/>
    <property type="molecule type" value="Genomic_DNA"/>
</dbReference>
<dbReference type="InterPro" id="IPR038770">
    <property type="entry name" value="Na+/solute_symporter_sf"/>
</dbReference>
<keyword evidence="4 7" id="KW-0812">Transmembrane</keyword>
<proteinExistence type="inferred from homology"/>
<evidence type="ECO:0000313" key="9">
    <source>
        <dbReference type="Proteomes" id="UP000054558"/>
    </source>
</evidence>